<dbReference type="InterPro" id="IPR037523">
    <property type="entry name" value="VOC_core"/>
</dbReference>
<dbReference type="InterPro" id="IPR029068">
    <property type="entry name" value="Glyas_Bleomycin-R_OHBP_Dase"/>
</dbReference>
<dbReference type="PANTHER" id="PTHR21366:SF14">
    <property type="entry name" value="GLYOXALASE DOMAIN-CONTAINING PROTEIN 5"/>
    <property type="match status" value="1"/>
</dbReference>
<dbReference type="InterPro" id="IPR050383">
    <property type="entry name" value="GlyoxalaseI/FosfomycinResist"/>
</dbReference>
<gene>
    <name evidence="2" type="ORF">DK843_13665</name>
</gene>
<organism evidence="2 3">
    <name type="scientific">Chromobacterium phragmitis</name>
    <dbReference type="NCBI Taxonomy" id="2202141"/>
    <lineage>
        <taxon>Bacteria</taxon>
        <taxon>Pseudomonadati</taxon>
        <taxon>Pseudomonadota</taxon>
        <taxon>Betaproteobacteria</taxon>
        <taxon>Neisseriales</taxon>
        <taxon>Chromobacteriaceae</taxon>
        <taxon>Chromobacterium</taxon>
    </lineage>
</organism>
<evidence type="ECO:0000313" key="2">
    <source>
        <dbReference type="EMBL" id="AXE37017.1"/>
    </source>
</evidence>
<dbReference type="RefSeq" id="WP_114063675.1">
    <property type="nucleotide sequence ID" value="NZ_CP029495.1"/>
</dbReference>
<sequence>MISHIDHIVLTVRDIEAAAAFYQRALKLEAVTFGNGRRALRFGNQKINLQILGQETRNHATIGCGDLCLIASVPLPEVIQHLKREGVAIVEGPITRSGAMGSITSVYFNDPDGNLVEVSSYSF</sequence>
<dbReference type="OrthoDB" id="9812656at2"/>
<evidence type="ECO:0000259" key="1">
    <source>
        <dbReference type="PROSITE" id="PS51819"/>
    </source>
</evidence>
<name>A0A344UP19_9NEIS</name>
<evidence type="ECO:0000313" key="3">
    <source>
        <dbReference type="Proteomes" id="UP000252038"/>
    </source>
</evidence>
<protein>
    <submittedName>
        <fullName evidence="2">VOC family virulence protein</fullName>
    </submittedName>
</protein>
<dbReference type="Gene3D" id="3.10.180.10">
    <property type="entry name" value="2,3-Dihydroxybiphenyl 1,2-Dioxygenase, domain 1"/>
    <property type="match status" value="1"/>
</dbReference>
<feature type="domain" description="VOC" evidence="1">
    <location>
        <begin position="4"/>
        <end position="121"/>
    </location>
</feature>
<dbReference type="KEGG" id="chri:DK842_08100"/>
<dbReference type="PROSITE" id="PS51819">
    <property type="entry name" value="VOC"/>
    <property type="match status" value="1"/>
</dbReference>
<dbReference type="InterPro" id="IPR004360">
    <property type="entry name" value="Glyas_Fos-R_dOase_dom"/>
</dbReference>
<dbReference type="SUPFAM" id="SSF54593">
    <property type="entry name" value="Glyoxalase/Bleomycin resistance protein/Dihydroxybiphenyl dioxygenase"/>
    <property type="match status" value="1"/>
</dbReference>
<dbReference type="EMBL" id="CP029554">
    <property type="protein sequence ID" value="AXE37017.1"/>
    <property type="molecule type" value="Genomic_DNA"/>
</dbReference>
<dbReference type="Pfam" id="PF00903">
    <property type="entry name" value="Glyoxalase"/>
    <property type="match status" value="1"/>
</dbReference>
<dbReference type="CDD" id="cd07253">
    <property type="entry name" value="GLOD5"/>
    <property type="match status" value="1"/>
</dbReference>
<dbReference type="PANTHER" id="PTHR21366">
    <property type="entry name" value="GLYOXALASE FAMILY PROTEIN"/>
    <property type="match status" value="1"/>
</dbReference>
<reference evidence="2 3" key="1">
    <citation type="submission" date="2018-05" db="EMBL/GenBank/DDBJ databases">
        <title>Genome sequencing, assembly and analysis of the novel insecticidal bacterium, Chromobacterium phragmitis.</title>
        <authorList>
            <person name="Sparks M.E."/>
            <person name="Blackburn M.B."/>
            <person name="Gundersen-Rindal D.E."/>
        </authorList>
    </citation>
    <scope>NUCLEOTIDE SEQUENCE [LARGE SCALE GENOMIC DNA]</scope>
    <source>
        <strain evidence="2">IIBBL 274-1</strain>
    </source>
</reference>
<dbReference type="Proteomes" id="UP000252038">
    <property type="component" value="Chromosome"/>
</dbReference>
<dbReference type="AlphaFoldDB" id="A0A344UP19"/>
<proteinExistence type="predicted"/>
<accession>A0A344UP19</accession>
<dbReference type="KEGG" id="chrb:DK843_13665"/>